<comment type="subcellular location">
    <subcellularLocation>
        <location evidence="1">Membrane</location>
        <topology evidence="1">Multi-pass membrane protein</topology>
    </subcellularLocation>
</comment>
<evidence type="ECO:0000256" key="3">
    <source>
        <dbReference type="ARBA" id="ARBA00022692"/>
    </source>
</evidence>
<dbReference type="GO" id="GO:0015297">
    <property type="term" value="F:antiporter activity"/>
    <property type="evidence" value="ECO:0007669"/>
    <property type="project" value="InterPro"/>
</dbReference>
<gene>
    <name evidence="7" type="ORF">SI8410_10014000</name>
</gene>
<keyword evidence="5 6" id="KW-0472">Membrane</keyword>
<dbReference type="GO" id="GO:1990961">
    <property type="term" value="P:xenobiotic detoxification by transmembrane export across the plasma membrane"/>
    <property type="evidence" value="ECO:0007669"/>
    <property type="project" value="InterPro"/>
</dbReference>
<evidence type="ECO:0000256" key="6">
    <source>
        <dbReference type="RuleBase" id="RU004914"/>
    </source>
</evidence>
<organism evidence="7 8">
    <name type="scientific">Spirodela intermedia</name>
    <name type="common">Intermediate duckweed</name>
    <dbReference type="NCBI Taxonomy" id="51605"/>
    <lineage>
        <taxon>Eukaryota</taxon>
        <taxon>Viridiplantae</taxon>
        <taxon>Streptophyta</taxon>
        <taxon>Embryophyta</taxon>
        <taxon>Tracheophyta</taxon>
        <taxon>Spermatophyta</taxon>
        <taxon>Magnoliopsida</taxon>
        <taxon>Liliopsida</taxon>
        <taxon>Araceae</taxon>
        <taxon>Lemnoideae</taxon>
        <taxon>Spirodela</taxon>
    </lineage>
</organism>
<keyword evidence="3 6" id="KW-0812">Transmembrane</keyword>
<dbReference type="GO" id="GO:0016020">
    <property type="term" value="C:membrane"/>
    <property type="evidence" value="ECO:0007669"/>
    <property type="project" value="UniProtKB-SubCell"/>
</dbReference>
<reference evidence="7" key="1">
    <citation type="submission" date="2020-02" db="EMBL/GenBank/DDBJ databases">
        <authorList>
            <person name="Scholz U."/>
            <person name="Mascher M."/>
            <person name="Fiebig A."/>
        </authorList>
    </citation>
    <scope>NUCLEOTIDE SEQUENCE</scope>
</reference>
<evidence type="ECO:0000313" key="7">
    <source>
        <dbReference type="EMBL" id="CAA7403322.1"/>
    </source>
</evidence>
<accession>A0A7I8L0N8</accession>
<dbReference type="GO" id="GO:0042910">
    <property type="term" value="F:xenobiotic transmembrane transporter activity"/>
    <property type="evidence" value="ECO:0007669"/>
    <property type="project" value="InterPro"/>
</dbReference>
<dbReference type="PANTHER" id="PTHR11206">
    <property type="entry name" value="MULTIDRUG RESISTANCE PROTEIN"/>
    <property type="match status" value="1"/>
</dbReference>
<dbReference type="NCBIfam" id="TIGR00797">
    <property type="entry name" value="matE"/>
    <property type="match status" value="1"/>
</dbReference>
<feature type="transmembrane region" description="Helical" evidence="6">
    <location>
        <begin position="77"/>
        <end position="101"/>
    </location>
</feature>
<proteinExistence type="inferred from homology"/>
<keyword evidence="8" id="KW-1185">Reference proteome</keyword>
<feature type="transmembrane region" description="Helical" evidence="6">
    <location>
        <begin position="336"/>
        <end position="359"/>
    </location>
</feature>
<evidence type="ECO:0000256" key="5">
    <source>
        <dbReference type="ARBA" id="ARBA00023136"/>
    </source>
</evidence>
<dbReference type="InterPro" id="IPR002528">
    <property type="entry name" value="MATE_fam"/>
</dbReference>
<feature type="transmembrane region" description="Helical" evidence="6">
    <location>
        <begin position="40"/>
        <end position="57"/>
    </location>
</feature>
<name>A0A7I8L0N8_SPIIN</name>
<evidence type="ECO:0000256" key="2">
    <source>
        <dbReference type="ARBA" id="ARBA00010199"/>
    </source>
</evidence>
<feature type="transmembrane region" description="Helical" evidence="6">
    <location>
        <begin position="439"/>
        <end position="460"/>
    </location>
</feature>
<dbReference type="AlphaFoldDB" id="A0A7I8L0N8"/>
<feature type="transmembrane region" description="Helical" evidence="6">
    <location>
        <begin position="409"/>
        <end position="433"/>
    </location>
</feature>
<dbReference type="InterPro" id="IPR045069">
    <property type="entry name" value="MATE_euk"/>
</dbReference>
<dbReference type="OrthoDB" id="2126698at2759"/>
<feature type="transmembrane region" description="Helical" evidence="6">
    <location>
        <begin position="259"/>
        <end position="283"/>
    </location>
</feature>
<dbReference type="EMBL" id="LR746273">
    <property type="protein sequence ID" value="CAA7403322.1"/>
    <property type="molecule type" value="Genomic_DNA"/>
</dbReference>
<feature type="transmembrane region" description="Helical" evidence="6">
    <location>
        <begin position="159"/>
        <end position="176"/>
    </location>
</feature>
<sequence length="490" mass="53069">MEAPLLQAGGGGADDWEGDCPPVKGWRDAWNVYVEESKKLWWIAAPIVFNILCLYGVNSVTQIFVGHLGNLELSAVAIALSVISNFSFGFLLGMGSALETLCGQAFGAGQVRMLGIYLQRSWIILIFSCFILCPIYVFATPILKLLGQRDDIAELAGRFALWIIPQMFANAINFPVQKFLQAQRKVTVLAWIGFIGLVAHVIMLWVFLFVLDWGLLGAAVACNLTRWIISLAQVAYVVGWCKDAWTGLSSAAFKNLWAFVKLSLASAVMLCLEIWYLMVLVVLTGGLQNAEIAVDSISICMNINGWEIIFFIGVNAAVSVRVSNELGSGRPRATKHAVMAIIVTSLVIGLVCMGGILGLRDHFAVIFTSDGELQRAVANVAYLLAVTMVLNSVQPVISGVAVGGGWQALVAYINLGCYYVFGLPLGVAFGYWFHWGVKGIWAGMLCGTTAQTLALLAVIWKTNWNAEAAQASTRVQKWGGAQNGNGRVEG</sequence>
<dbReference type="CDD" id="cd13132">
    <property type="entry name" value="MATE_eukaryotic"/>
    <property type="match status" value="1"/>
</dbReference>
<feature type="transmembrane region" description="Helical" evidence="6">
    <location>
        <begin position="188"/>
        <end position="210"/>
    </location>
</feature>
<evidence type="ECO:0000256" key="1">
    <source>
        <dbReference type="ARBA" id="ARBA00004141"/>
    </source>
</evidence>
<feature type="transmembrane region" description="Helical" evidence="6">
    <location>
        <begin position="303"/>
        <end position="324"/>
    </location>
</feature>
<comment type="similarity">
    <text evidence="2 6">Belongs to the multi antimicrobial extrusion (MATE) (TC 2.A.66.1) family.</text>
</comment>
<protein>
    <recommendedName>
        <fullName evidence="6">Protein DETOXIFICATION</fullName>
    </recommendedName>
    <alternativeName>
        <fullName evidence="6">Multidrug and toxic compound extrusion protein</fullName>
    </alternativeName>
</protein>
<feature type="transmembrane region" description="Helical" evidence="6">
    <location>
        <begin position="379"/>
        <end position="402"/>
    </location>
</feature>
<dbReference type="Proteomes" id="UP000663760">
    <property type="component" value="Chromosome 10"/>
</dbReference>
<feature type="transmembrane region" description="Helical" evidence="6">
    <location>
        <begin position="122"/>
        <end position="139"/>
    </location>
</feature>
<evidence type="ECO:0000256" key="4">
    <source>
        <dbReference type="ARBA" id="ARBA00022989"/>
    </source>
</evidence>
<evidence type="ECO:0000313" key="8">
    <source>
        <dbReference type="Proteomes" id="UP000663760"/>
    </source>
</evidence>
<dbReference type="Pfam" id="PF01554">
    <property type="entry name" value="MatE"/>
    <property type="match status" value="2"/>
</dbReference>
<keyword evidence="4 6" id="KW-1133">Transmembrane helix</keyword>